<dbReference type="Gene3D" id="2.60.40.4070">
    <property type="match status" value="1"/>
</dbReference>
<evidence type="ECO:0000259" key="2">
    <source>
        <dbReference type="Pfam" id="PF13860"/>
    </source>
</evidence>
<dbReference type="Proteomes" id="UP000748308">
    <property type="component" value="Unassembled WGS sequence"/>
</dbReference>
<reference evidence="3" key="1">
    <citation type="submission" date="2019-03" db="EMBL/GenBank/DDBJ databases">
        <title>Lake Tanganyika Metagenome-Assembled Genomes (MAGs).</title>
        <authorList>
            <person name="Tran P."/>
        </authorList>
    </citation>
    <scope>NUCLEOTIDE SEQUENCE</scope>
    <source>
        <strain evidence="3">M_DeepCast_400m_m2_100</strain>
    </source>
</reference>
<dbReference type="AlphaFoldDB" id="A0A938BQF9"/>
<dbReference type="InterPro" id="IPR011493">
    <property type="entry name" value="GLUG"/>
</dbReference>
<evidence type="ECO:0000259" key="1">
    <source>
        <dbReference type="Pfam" id="PF07581"/>
    </source>
</evidence>
<dbReference type="InterPro" id="IPR025965">
    <property type="entry name" value="FlgD/Vpr_Ig-like"/>
</dbReference>
<feature type="domain" description="GLUG" evidence="1">
    <location>
        <begin position="136"/>
        <end position="160"/>
    </location>
</feature>
<feature type="domain" description="GLUG" evidence="1">
    <location>
        <begin position="161"/>
        <end position="187"/>
    </location>
</feature>
<name>A0A938BQF9_UNCEI</name>
<comment type="caution">
    <text evidence="3">The sequence shown here is derived from an EMBL/GenBank/DDBJ whole genome shotgun (WGS) entry which is preliminary data.</text>
</comment>
<feature type="domain" description="GLUG" evidence="1">
    <location>
        <begin position="190"/>
        <end position="212"/>
    </location>
</feature>
<proteinExistence type="predicted"/>
<organism evidence="3 4">
    <name type="scientific">Eiseniibacteriota bacterium</name>
    <dbReference type="NCBI Taxonomy" id="2212470"/>
    <lineage>
        <taxon>Bacteria</taxon>
        <taxon>Candidatus Eiseniibacteriota</taxon>
    </lineage>
</organism>
<dbReference type="Pfam" id="PF13860">
    <property type="entry name" value="FlgD_ig"/>
    <property type="match status" value="1"/>
</dbReference>
<feature type="domain" description="FlgD/Vpr Ig-like" evidence="2">
    <location>
        <begin position="360"/>
        <end position="407"/>
    </location>
</feature>
<evidence type="ECO:0000313" key="4">
    <source>
        <dbReference type="Proteomes" id="UP000748308"/>
    </source>
</evidence>
<evidence type="ECO:0008006" key="5">
    <source>
        <dbReference type="Google" id="ProtNLM"/>
    </source>
</evidence>
<gene>
    <name evidence="3" type="ORF">FJY75_03165</name>
</gene>
<dbReference type="Gene3D" id="2.160.20.110">
    <property type="match status" value="1"/>
</dbReference>
<accession>A0A938BQF9</accession>
<dbReference type="EMBL" id="VGIY01000046">
    <property type="protein sequence ID" value="MBM3316831.1"/>
    <property type="molecule type" value="Genomic_DNA"/>
</dbReference>
<dbReference type="Pfam" id="PF07581">
    <property type="entry name" value="Glug"/>
    <property type="match status" value="3"/>
</dbReference>
<protein>
    <recommendedName>
        <fullName evidence="5">T9SS type A sorting domain-containing protein</fullName>
    </recommendedName>
</protein>
<evidence type="ECO:0000313" key="3">
    <source>
        <dbReference type="EMBL" id="MBM3316831.1"/>
    </source>
</evidence>
<sequence length="424" mass="43546">MNDIDLTAEFLPGGAFHNGGQGWIPIGTSSANSFAGTFDGHGNAIIGIFINRISDYQALFGYTGSCTIRSIAVEDVDVTGANIAGSLVGLNRGDVLDARSTGTVSGGYRVGGLVGENNPGTVSASSSSATIQANDGRIGGLVGFNVGGTVVNCFATGQVTGGWYVGGLIGRNLNGTVTQSFATGNVISTSVAGGLVGDTEGGTISNCYATGSAQAVNWFGGGLIGYLWTTAVSNSFSTGFVSGGEDIGGLVGYRFGGSVSGSYWNTETSGQSVSAGGMGRTTEEMTYPYAANTYTGWAFGTIWEEDTTGGVNSGYPYLYWQIPEPASAPEPSGPAVLIAGYPNPFTERATIAFRTHRDGPVTLSVYDVAGGLVKTLLSDRRPAGAHHVHWDGSCDRGRRVAGGVYLYRLRCEGGTAGGKIALRR</sequence>